<evidence type="ECO:0000259" key="1">
    <source>
        <dbReference type="Pfam" id="PF13542"/>
    </source>
</evidence>
<dbReference type="InterPro" id="IPR032877">
    <property type="entry name" value="Transposase_HTH"/>
</dbReference>
<dbReference type="Proteomes" id="UP000002785">
    <property type="component" value="Chromosome"/>
</dbReference>
<dbReference type="RefSeq" id="WP_007379182.1">
    <property type="nucleotide sequence ID" value="NZ_CM000951.1"/>
</dbReference>
<feature type="domain" description="Transposase IS204/IS1001/IS1096/IS1165 helix-turn-helix" evidence="1">
    <location>
        <begin position="14"/>
        <end position="64"/>
    </location>
</feature>
<keyword evidence="3" id="KW-1185">Reference proteome</keyword>
<protein>
    <recommendedName>
        <fullName evidence="1">Transposase IS204/IS1001/IS1096/IS1165 helix-turn-helix domain-containing protein</fullName>
    </recommendedName>
</protein>
<dbReference type="AlphaFoldDB" id="B5HS25"/>
<accession>B5HS25</accession>
<organism evidence="2 3">
    <name type="scientific">Streptomyces sviceus (strain ATCC 29083 / DSM 924 / JCM 4929 / NBRC 13980 / NCIMB 11184 / NRRL 5439 / UC 5370)</name>
    <dbReference type="NCBI Taxonomy" id="463191"/>
    <lineage>
        <taxon>Bacteria</taxon>
        <taxon>Bacillati</taxon>
        <taxon>Actinomycetota</taxon>
        <taxon>Actinomycetes</taxon>
        <taxon>Kitasatosporales</taxon>
        <taxon>Streptomycetaceae</taxon>
        <taxon>Streptomyces</taxon>
    </lineage>
</organism>
<proteinExistence type="predicted"/>
<evidence type="ECO:0000313" key="3">
    <source>
        <dbReference type="Proteomes" id="UP000002785"/>
    </source>
</evidence>
<dbReference type="HOGENOM" id="CLU_1991482_0_0_11"/>
<sequence length="125" mass="13553">MVPGARLLRRSFTERVPQLPAGARITVRLRGAAGRRIRDAASTVIEAARDLHLSWPTVMDAFRARRTRGDRGTAARGACLPVRTAVGLLAGQGPARQEVVPDVSSRRWKAPIAQHLTSLPSILDT</sequence>
<dbReference type="EMBL" id="CM000951">
    <property type="protein sequence ID" value="EDY55630.1"/>
    <property type="molecule type" value="Genomic_DNA"/>
</dbReference>
<evidence type="ECO:0000313" key="2">
    <source>
        <dbReference type="EMBL" id="EDY55630.1"/>
    </source>
</evidence>
<reference evidence="2" key="1">
    <citation type="submission" date="2009-10" db="EMBL/GenBank/DDBJ databases">
        <title>The genome sequence of Streptomyces sviceus strain ATCC 29083.</title>
        <authorList>
            <consortium name="The Broad Institute Genome Sequencing Platform"/>
            <consortium name="Broad Institute Microbial Sequencing Center"/>
            <person name="Fischbach M."/>
            <person name="Godfrey P."/>
            <person name="Ward D."/>
            <person name="Young S."/>
            <person name="Zeng Q."/>
            <person name="Koehrsen M."/>
            <person name="Alvarado L."/>
            <person name="Berlin A.M."/>
            <person name="Bochicchio J."/>
            <person name="Borenstein D."/>
            <person name="Chapman S.B."/>
            <person name="Chen Z."/>
            <person name="Engels R."/>
            <person name="Freedman E."/>
            <person name="Gellesch M."/>
            <person name="Goldberg J."/>
            <person name="Griggs A."/>
            <person name="Gujja S."/>
            <person name="Heilman E.R."/>
            <person name="Heiman D.I."/>
            <person name="Hepburn T.A."/>
            <person name="Howarth C."/>
            <person name="Jen D."/>
            <person name="Larson L."/>
            <person name="Lewis B."/>
            <person name="Mehta T."/>
            <person name="Park D."/>
            <person name="Pearson M."/>
            <person name="Richards J."/>
            <person name="Roberts A."/>
            <person name="Saif S."/>
            <person name="Shea T.D."/>
            <person name="Shenoy N."/>
            <person name="Sisk P."/>
            <person name="Stolte C."/>
            <person name="Sykes S.N."/>
            <person name="Thomson T."/>
            <person name="Walk T."/>
            <person name="White J."/>
            <person name="Yandava C."/>
            <person name="Straight P."/>
            <person name="Clardy J."/>
            <person name="Hung D."/>
            <person name="Kolter R."/>
            <person name="Mekalanos J."/>
            <person name="Walker S."/>
            <person name="Walsh C.T."/>
            <person name="Wieland-Brown L.C."/>
            <person name="Haas B."/>
            <person name="Nusbaum C."/>
            <person name="Birren B."/>
        </authorList>
    </citation>
    <scope>NUCLEOTIDE SEQUENCE [LARGE SCALE GENOMIC DNA]</scope>
    <source>
        <strain evidence="2">ATCC 29083</strain>
    </source>
</reference>
<gene>
    <name evidence="2" type="ORF">SSEG_02210</name>
</gene>
<dbReference type="Pfam" id="PF13542">
    <property type="entry name" value="HTH_Tnp_ISL3"/>
    <property type="match status" value="1"/>
</dbReference>
<dbReference type="OrthoDB" id="4295955at2"/>
<name>B5HS25_STRX2</name>